<evidence type="ECO:0000256" key="3">
    <source>
        <dbReference type="ARBA" id="ARBA00022692"/>
    </source>
</evidence>
<keyword evidence="4 6" id="KW-1133">Transmembrane helix</keyword>
<evidence type="ECO:0000256" key="4">
    <source>
        <dbReference type="ARBA" id="ARBA00022989"/>
    </source>
</evidence>
<proteinExistence type="inferred from homology"/>
<evidence type="ECO:0000313" key="8">
    <source>
        <dbReference type="Proteomes" id="UP000015102"/>
    </source>
</evidence>
<keyword evidence="5 6" id="KW-0472">Membrane</keyword>
<dbReference type="OMA" id="HFFEESK"/>
<evidence type="ECO:0000256" key="6">
    <source>
        <dbReference type="SAM" id="Phobius"/>
    </source>
</evidence>
<evidence type="ECO:0000256" key="1">
    <source>
        <dbReference type="ARBA" id="ARBA00004141"/>
    </source>
</evidence>
<dbReference type="Proteomes" id="UP000015102">
    <property type="component" value="Unassembled WGS sequence"/>
</dbReference>
<dbReference type="GO" id="GO:0004521">
    <property type="term" value="F:RNA endonuclease activity"/>
    <property type="evidence" value="ECO:0007669"/>
    <property type="project" value="InterPro"/>
</dbReference>
<evidence type="ECO:0000256" key="5">
    <source>
        <dbReference type="ARBA" id="ARBA00023136"/>
    </source>
</evidence>
<evidence type="ECO:0000256" key="2">
    <source>
        <dbReference type="ARBA" id="ARBA00008458"/>
    </source>
</evidence>
<evidence type="ECO:0000313" key="7">
    <source>
        <dbReference type="EnsemblMetazoa" id="MESCA009682-PA"/>
    </source>
</evidence>
<reference evidence="7" key="2">
    <citation type="submission" date="2015-06" db="UniProtKB">
        <authorList>
            <consortium name="EnsemblMetazoa"/>
        </authorList>
    </citation>
    <scope>IDENTIFICATION</scope>
</reference>
<keyword evidence="8" id="KW-1185">Reference proteome</keyword>
<dbReference type="EnsemblMetazoa" id="MESCA009682-RA">
    <property type="protein sequence ID" value="MESCA009682-PA"/>
    <property type="gene ID" value="MESCA009682"/>
</dbReference>
<dbReference type="PANTHER" id="PTHR31733">
    <property type="entry name" value="RIBONUCLEASE KAPPA"/>
    <property type="match status" value="1"/>
</dbReference>
<keyword evidence="3 6" id="KW-0812">Transmembrane</keyword>
<comment type="similarity">
    <text evidence="2">Belongs to the RNase K family.</text>
</comment>
<sequence length="100" mass="11537">MKICGPKLSLCCLILSIWGLFQLSLIGIFFYFHSVAFQEDLALKDFREYANLGEFYAAEDAYYTQNAHNCWIAAGMYGITLFTSFTGMEEMELGRQNWTF</sequence>
<dbReference type="HOGENOM" id="CLU_140554_2_1_1"/>
<dbReference type="EMBL" id="CAQQ02175753">
    <property type="status" value="NOT_ANNOTATED_CDS"/>
    <property type="molecule type" value="Genomic_DNA"/>
</dbReference>
<protein>
    <submittedName>
        <fullName evidence="7">Uncharacterized protein</fullName>
    </submittedName>
</protein>
<comment type="subcellular location">
    <subcellularLocation>
        <location evidence="1">Membrane</location>
        <topology evidence="1">Multi-pass membrane protein</topology>
    </subcellularLocation>
</comment>
<organism evidence="7 8">
    <name type="scientific">Megaselia scalaris</name>
    <name type="common">Humpbacked fly</name>
    <name type="synonym">Phora scalaris</name>
    <dbReference type="NCBI Taxonomy" id="36166"/>
    <lineage>
        <taxon>Eukaryota</taxon>
        <taxon>Metazoa</taxon>
        <taxon>Ecdysozoa</taxon>
        <taxon>Arthropoda</taxon>
        <taxon>Hexapoda</taxon>
        <taxon>Insecta</taxon>
        <taxon>Pterygota</taxon>
        <taxon>Neoptera</taxon>
        <taxon>Endopterygota</taxon>
        <taxon>Diptera</taxon>
        <taxon>Brachycera</taxon>
        <taxon>Muscomorpha</taxon>
        <taxon>Platypezoidea</taxon>
        <taxon>Phoridae</taxon>
        <taxon>Megaseliini</taxon>
        <taxon>Megaselia</taxon>
    </lineage>
</organism>
<accession>T1H0K2</accession>
<feature type="transmembrane region" description="Helical" evidence="6">
    <location>
        <begin position="12"/>
        <end position="32"/>
    </location>
</feature>
<dbReference type="AlphaFoldDB" id="T1H0K2"/>
<dbReference type="GO" id="GO:0016020">
    <property type="term" value="C:membrane"/>
    <property type="evidence" value="ECO:0007669"/>
    <property type="project" value="UniProtKB-SubCell"/>
</dbReference>
<reference evidence="8" key="1">
    <citation type="submission" date="2013-02" db="EMBL/GenBank/DDBJ databases">
        <authorList>
            <person name="Hughes D."/>
        </authorList>
    </citation>
    <scope>NUCLEOTIDE SEQUENCE</scope>
    <source>
        <strain>Durham</strain>
        <strain evidence="8">NC isolate 2 -- Noor lab</strain>
    </source>
</reference>
<name>T1H0K2_MEGSC</name>
<dbReference type="STRING" id="36166.T1H0K2"/>
<dbReference type="InterPro" id="IPR026770">
    <property type="entry name" value="RNase_K"/>
</dbReference>